<comment type="caution">
    <text evidence="1">The sequence shown here is derived from an EMBL/GenBank/DDBJ whole genome shotgun (WGS) entry which is preliminary data.</text>
</comment>
<sequence length="112" mass="12962">MNKEEAIKDLVNSFFIEFTKETIIKEVGKMPEQLEPKILKQIMLEHYEDIANAFHQSVYPQIAAINGIKTNDTTKEITPDMMKSVCMSETLFNTMVDTYRKNFIALLQGRMP</sequence>
<dbReference type="Proteomes" id="UP000278983">
    <property type="component" value="Unassembled WGS sequence"/>
</dbReference>
<evidence type="ECO:0000313" key="1">
    <source>
        <dbReference type="EMBL" id="RUL58911.1"/>
    </source>
</evidence>
<dbReference type="RefSeq" id="WP_126677995.1">
    <property type="nucleotide sequence ID" value="NZ_RYYU01000001.1"/>
</dbReference>
<keyword evidence="2" id="KW-1185">Reference proteome</keyword>
<accession>A0A3S0QT77</accession>
<reference evidence="1 2" key="1">
    <citation type="submission" date="2018-12" db="EMBL/GenBank/DDBJ databases">
        <title>Genome sequencing of Prevotella sp. KCOM 3155 (= JS262).</title>
        <authorList>
            <person name="Kook J.-K."/>
            <person name="Park S.-N."/>
            <person name="Lim Y.K."/>
        </authorList>
    </citation>
    <scope>NUCLEOTIDE SEQUENCE [LARGE SCALE GENOMIC DNA]</scope>
    <source>
        <strain evidence="1 2">KCOM 3155</strain>
    </source>
</reference>
<name>A0A3S0QT77_9BACT</name>
<gene>
    <name evidence="1" type="ORF">EHV08_03420</name>
</gene>
<dbReference type="OrthoDB" id="1080983at2"/>
<evidence type="ECO:0000313" key="2">
    <source>
        <dbReference type="Proteomes" id="UP000278983"/>
    </source>
</evidence>
<dbReference type="EMBL" id="RYYU01000001">
    <property type="protein sequence ID" value="RUL58911.1"/>
    <property type="molecule type" value="Genomic_DNA"/>
</dbReference>
<organism evidence="1 2">
    <name type="scientific">Prevotella koreensis</name>
    <dbReference type="NCBI Taxonomy" id="2490854"/>
    <lineage>
        <taxon>Bacteria</taxon>
        <taxon>Pseudomonadati</taxon>
        <taxon>Bacteroidota</taxon>
        <taxon>Bacteroidia</taxon>
        <taxon>Bacteroidales</taxon>
        <taxon>Prevotellaceae</taxon>
        <taxon>Prevotella</taxon>
    </lineage>
</organism>
<proteinExistence type="predicted"/>
<dbReference type="AlphaFoldDB" id="A0A3S0QT77"/>
<protein>
    <submittedName>
        <fullName evidence="1">Uncharacterized protein</fullName>
    </submittedName>
</protein>